<evidence type="ECO:0000313" key="3">
    <source>
        <dbReference type="Proteomes" id="UP000095229"/>
    </source>
</evidence>
<protein>
    <recommendedName>
        <fullName evidence="1">Microbial-type PARG catalytic domain-containing protein</fullName>
    </recommendedName>
</protein>
<evidence type="ECO:0000313" key="2">
    <source>
        <dbReference type="EMBL" id="OEH48886.1"/>
    </source>
</evidence>
<dbReference type="PANTHER" id="PTHR35596">
    <property type="entry name" value="DUF2263 DOMAIN-CONTAINING PROTEIN"/>
    <property type="match status" value="1"/>
</dbReference>
<dbReference type="PATRIC" id="fig|45071.6.peg.3320"/>
<dbReference type="InterPro" id="IPR019261">
    <property type="entry name" value="PARG_cat_microbial"/>
</dbReference>
<dbReference type="InterPro" id="IPR043472">
    <property type="entry name" value="Macro_dom-like"/>
</dbReference>
<accession>A0A1E5JWH7</accession>
<dbReference type="AlphaFoldDB" id="A0A1E5JWH7"/>
<feature type="domain" description="Microbial-type PARG catalytic" evidence="1">
    <location>
        <begin position="73"/>
        <end position="154"/>
    </location>
</feature>
<dbReference type="PANTHER" id="PTHR35596:SF1">
    <property type="entry name" value="MICROBIAL-TYPE PARG CATALYTIC DOMAIN-CONTAINING PROTEIN"/>
    <property type="match status" value="1"/>
</dbReference>
<name>A0A1E5JWH7_9GAMM</name>
<evidence type="ECO:0000259" key="1">
    <source>
        <dbReference type="Pfam" id="PF10021"/>
    </source>
</evidence>
<dbReference type="Gene3D" id="3.40.220.10">
    <property type="entry name" value="Leucine Aminopeptidase, subunit E, domain 1"/>
    <property type="match status" value="1"/>
</dbReference>
<dbReference type="OrthoDB" id="9806181at2"/>
<dbReference type="RefSeq" id="WP_058518782.1">
    <property type="nucleotide sequence ID" value="NZ_CAAAIE010000001.1"/>
</dbReference>
<sequence length="397" mass="45316">MRALRELRHSAKPRHFSKIKDVHLSHKPSLLWGTLSGDRWRHKSMGLTLEHITDPEMFDTLQSHAFNNLKSWKKEKVDPPKKVEVVQQDFGVTALELTKKHGKVYPVLNMANSLFPGGAALEGGSAQEENMWHRSSCARSLLSKGIYYDEERKCFLYDDHTRRLLSGQVKMSPDELHSLSVRRGIKIPEAYKVFMDEHPQIFFRGPEILVPTYSDEFTSKIQFIADNVLSYPLLSKEKIFPFYEIRASAPELVGKEIDLENKDFAGQYTGDLRHRISALLDTLILKGQTDAILGAWGCGSFKNKPEIVAEIFREEIEKRAKHFQHIVFPIIDTQQETNYPVFKKYLDGLKLGNLAGKSRFNTKALTLLNPYSLYALGDKKPETTSKDEPKIPTCGPL</sequence>
<dbReference type="Proteomes" id="UP000095229">
    <property type="component" value="Unassembled WGS sequence"/>
</dbReference>
<dbReference type="STRING" id="45071.Lpar_3087"/>
<gene>
    <name evidence="2" type="ORF">lpari_00133</name>
</gene>
<comment type="caution">
    <text evidence="2">The sequence shown here is derived from an EMBL/GenBank/DDBJ whole genome shotgun (WGS) entry which is preliminary data.</text>
</comment>
<keyword evidence="3" id="KW-1185">Reference proteome</keyword>
<reference evidence="2 3" key="1">
    <citation type="submission" date="2016-02" db="EMBL/GenBank/DDBJ databases">
        <title>Secondary metabolites in Legionella.</title>
        <authorList>
            <person name="Tobias N.J."/>
            <person name="Bode H.B."/>
        </authorList>
    </citation>
    <scope>NUCLEOTIDE SEQUENCE [LARGE SCALE GENOMIC DNA]</scope>
    <source>
        <strain evidence="2 3">DSM 19216</strain>
    </source>
</reference>
<proteinExistence type="predicted"/>
<dbReference type="Pfam" id="PF10021">
    <property type="entry name" value="PARG_cat_microb"/>
    <property type="match status" value="1"/>
</dbReference>
<dbReference type="EMBL" id="LSOG01000003">
    <property type="protein sequence ID" value="OEH48886.1"/>
    <property type="molecule type" value="Genomic_DNA"/>
</dbReference>
<organism evidence="2 3">
    <name type="scientific">Legionella parisiensis</name>
    <dbReference type="NCBI Taxonomy" id="45071"/>
    <lineage>
        <taxon>Bacteria</taxon>
        <taxon>Pseudomonadati</taxon>
        <taxon>Pseudomonadota</taxon>
        <taxon>Gammaproteobacteria</taxon>
        <taxon>Legionellales</taxon>
        <taxon>Legionellaceae</taxon>
        <taxon>Legionella</taxon>
    </lineage>
</organism>